<comment type="catalytic activity">
    <reaction evidence="1">
        <text>Exolytic cleavage of the (1-&gt;4)-beta-glycosidic linkage between N-acetylmuramic acid (MurNAc) and N-acetylglucosamine (GlcNAc) residues in peptidoglycan, from either the reducing or the non-reducing ends of the peptidoglycan chains, with concomitant formation of a 1,6-anhydrobond in the MurNAc residue.</text>
        <dbReference type="EC" id="4.2.2.n1"/>
    </reaction>
</comment>
<dbReference type="InterPro" id="IPR010611">
    <property type="entry name" value="3D_dom"/>
</dbReference>
<evidence type="ECO:0000313" key="8">
    <source>
        <dbReference type="Proteomes" id="UP000830055"/>
    </source>
</evidence>
<dbReference type="EC" id="4.2.2.n1" evidence="2"/>
<dbReference type="Gene3D" id="2.40.40.10">
    <property type="entry name" value="RlpA-like domain"/>
    <property type="match status" value="1"/>
</dbReference>
<evidence type="ECO:0000256" key="2">
    <source>
        <dbReference type="ARBA" id="ARBA00012587"/>
    </source>
</evidence>
<dbReference type="Gene3D" id="2.40.240.50">
    <property type="entry name" value="Barwin-like endoglucanases"/>
    <property type="match status" value="1"/>
</dbReference>
<name>A0ABM7WAP5_9BACT</name>
<feature type="domain" description="Lytic transglycosylase MltA" evidence="6">
    <location>
        <begin position="148"/>
        <end position="300"/>
    </location>
</feature>
<gene>
    <name evidence="7" type="ORF">DPPLL_23850</name>
</gene>
<dbReference type="CDD" id="cd14668">
    <property type="entry name" value="mlta_B"/>
    <property type="match status" value="1"/>
</dbReference>
<dbReference type="PIRSF" id="PIRSF019422">
    <property type="entry name" value="MltA"/>
    <property type="match status" value="1"/>
</dbReference>
<sequence>MIEPMPRRSEQNVAPGYRCLSFFFRAVTCCLLLALGGCTPVRVPLVEVATNHAPLFIDDLAIEDLLQAIDRQIVYLQKLPAEQETSIAGHRFSAIHLIDSLGSFRDLVVGQTNPLELSRLLREQFHVFQAAGRTADHAMLVTGYYEPLFAGSLTKEGPYRFPLYRVPDSLVVRTDPATGDKQPGRIDAAGTFRPYWTRKELEDGQLLSGQELVYLRDPLDAYLMHVQGSGRIRLPDGSTHAVQFAATNGLTYNSLGKLFVDRGILPRNEVSIPAIRAYFADHPEDLEEMLHHNPRYVFFRQGDRLGPRGSLGLILTPNRSAAIDHRVLPTGAIGFLFSKRPVLDASGSISHWRPYGRFLLPQDSGAAITGPGRIDLFCGSGPAAETIAGHLNEPGELFFLVKKSATDFASPR</sequence>
<reference evidence="7 8" key="1">
    <citation type="submission" date="2022-01" db="EMBL/GenBank/DDBJ databases">
        <title>Desulfofustis limnae sp. nov., a novel mesophilic sulfate-reducing bacterium isolated from marsh soil.</title>
        <authorList>
            <person name="Watanabe M."/>
            <person name="Takahashi A."/>
            <person name="Kojima H."/>
            <person name="Fukui M."/>
        </authorList>
    </citation>
    <scope>NUCLEOTIDE SEQUENCE [LARGE SCALE GENOMIC DNA]</scope>
    <source>
        <strain evidence="7 8">PPLL</strain>
    </source>
</reference>
<keyword evidence="3" id="KW-0456">Lyase</keyword>
<evidence type="ECO:0000313" key="7">
    <source>
        <dbReference type="EMBL" id="BDD88020.1"/>
    </source>
</evidence>
<evidence type="ECO:0000259" key="6">
    <source>
        <dbReference type="SMART" id="SM00925"/>
    </source>
</evidence>
<dbReference type="SMART" id="SM00925">
    <property type="entry name" value="MltA"/>
    <property type="match status" value="1"/>
</dbReference>
<dbReference type="Pfam" id="PF03562">
    <property type="entry name" value="MltA"/>
    <property type="match status" value="1"/>
</dbReference>
<evidence type="ECO:0000256" key="3">
    <source>
        <dbReference type="ARBA" id="ARBA00023239"/>
    </source>
</evidence>
<dbReference type="InterPro" id="IPR005300">
    <property type="entry name" value="MltA_B"/>
</dbReference>
<accession>A0ABM7WAP5</accession>
<protein>
    <recommendedName>
        <fullName evidence="2">peptidoglycan lytic exotransglycosylase</fullName>
        <ecNumber evidence="2">4.2.2.n1</ecNumber>
    </recommendedName>
    <alternativeName>
        <fullName evidence="5">Murein hydrolase A</fullName>
    </alternativeName>
</protein>
<dbReference type="InterPro" id="IPR036908">
    <property type="entry name" value="RlpA-like_sf"/>
</dbReference>
<evidence type="ECO:0000256" key="1">
    <source>
        <dbReference type="ARBA" id="ARBA00001420"/>
    </source>
</evidence>
<dbReference type="EMBL" id="AP025516">
    <property type="protein sequence ID" value="BDD88020.1"/>
    <property type="molecule type" value="Genomic_DNA"/>
</dbReference>
<dbReference type="PANTHER" id="PTHR30124:SF0">
    <property type="entry name" value="MEMBRANE-BOUND LYTIC MUREIN TRANSGLYCOSYLASE A"/>
    <property type="match status" value="1"/>
</dbReference>
<dbReference type="PANTHER" id="PTHR30124">
    <property type="entry name" value="MEMBRANE-BOUND LYTIC MUREIN TRANSGLYCOSYLASE A"/>
    <property type="match status" value="1"/>
</dbReference>
<dbReference type="Proteomes" id="UP000830055">
    <property type="component" value="Chromosome"/>
</dbReference>
<proteinExistence type="predicted"/>
<dbReference type="InterPro" id="IPR026044">
    <property type="entry name" value="MltA"/>
</dbReference>
<evidence type="ECO:0000256" key="4">
    <source>
        <dbReference type="ARBA" id="ARBA00023316"/>
    </source>
</evidence>
<keyword evidence="8" id="KW-1185">Reference proteome</keyword>
<dbReference type="CDD" id="cd14485">
    <property type="entry name" value="mltA_like_LT_A"/>
    <property type="match status" value="1"/>
</dbReference>
<dbReference type="SUPFAM" id="SSF50685">
    <property type="entry name" value="Barwin-like endoglucanases"/>
    <property type="match status" value="1"/>
</dbReference>
<dbReference type="Pfam" id="PF06725">
    <property type="entry name" value="3D"/>
    <property type="match status" value="1"/>
</dbReference>
<keyword evidence="4" id="KW-0961">Cell wall biogenesis/degradation</keyword>
<organism evidence="7 8">
    <name type="scientific">Desulfofustis limnaeus</name>
    <dbReference type="NCBI Taxonomy" id="2740163"/>
    <lineage>
        <taxon>Bacteria</taxon>
        <taxon>Pseudomonadati</taxon>
        <taxon>Thermodesulfobacteriota</taxon>
        <taxon>Desulfobulbia</taxon>
        <taxon>Desulfobulbales</taxon>
        <taxon>Desulfocapsaceae</taxon>
        <taxon>Desulfofustis</taxon>
    </lineage>
</organism>
<evidence type="ECO:0000256" key="5">
    <source>
        <dbReference type="ARBA" id="ARBA00030918"/>
    </source>
</evidence>